<feature type="domain" description="Luciferase-like" evidence="2">
    <location>
        <begin position="14"/>
        <end position="297"/>
    </location>
</feature>
<evidence type="ECO:0000259" key="2">
    <source>
        <dbReference type="Pfam" id="PF00296"/>
    </source>
</evidence>
<evidence type="ECO:0000256" key="1">
    <source>
        <dbReference type="ARBA" id="ARBA00023002"/>
    </source>
</evidence>
<reference evidence="3 4" key="1">
    <citation type="submission" date="2018-01" db="EMBL/GenBank/DDBJ databases">
        <title>The draft genome sequence of Halioglobus lutimaris HF004.</title>
        <authorList>
            <person name="Du Z.-J."/>
            <person name="Shi M.-J."/>
        </authorList>
    </citation>
    <scope>NUCLEOTIDE SEQUENCE [LARGE SCALE GENOMIC DNA]</scope>
    <source>
        <strain evidence="3 4">HF004</strain>
    </source>
</reference>
<sequence length="322" mass="34190">MTISVVTPLWQDQPAIDNVNVARNAERCGFSDLWIGEMATFDAFAFATAIGSVPGKMALNIGPLAVSVRTPTTIAMGAASVATLTGRTTRVAIGASSKVVVEEWHGRPRLRTAKHLEETSIALRGLLDGEKVKFEGELARCNGFHLRTEAPGAHITVAAFGALAVKVAARHSDRMLLNMVTTSSTARLRQQLEDAAKEAGRPTPKLAVWLGCALDPGEDAITQVLRSKVGYLAAPGYSDMFIEAGFKELVALAKTRPHPREILSAMPAELAASVGLLGTTDTLRERIAEYRAAGADEICIVPATASDPGAERTLQAVSRLLP</sequence>
<comment type="caution">
    <text evidence="3">The sequence shown here is derived from an EMBL/GenBank/DDBJ whole genome shotgun (WGS) entry which is preliminary data.</text>
</comment>
<dbReference type="OrthoDB" id="5729035at2"/>
<dbReference type="GO" id="GO:0016705">
    <property type="term" value="F:oxidoreductase activity, acting on paired donors, with incorporation or reduction of molecular oxygen"/>
    <property type="evidence" value="ECO:0007669"/>
    <property type="project" value="InterPro"/>
</dbReference>
<dbReference type="PANTHER" id="PTHR43244">
    <property type="match status" value="1"/>
</dbReference>
<keyword evidence="4" id="KW-1185">Reference proteome</keyword>
<dbReference type="Pfam" id="PF00296">
    <property type="entry name" value="Bac_luciferase"/>
    <property type="match status" value="1"/>
</dbReference>
<evidence type="ECO:0000313" key="4">
    <source>
        <dbReference type="Proteomes" id="UP000235005"/>
    </source>
</evidence>
<dbReference type="PANTHER" id="PTHR43244:SF1">
    <property type="entry name" value="5,10-METHYLENETETRAHYDROMETHANOPTERIN REDUCTASE"/>
    <property type="match status" value="1"/>
</dbReference>
<accession>A0A2N5X7N6</accession>
<dbReference type="InterPro" id="IPR036661">
    <property type="entry name" value="Luciferase-like_sf"/>
</dbReference>
<evidence type="ECO:0000313" key="3">
    <source>
        <dbReference type="EMBL" id="PLW70501.1"/>
    </source>
</evidence>
<dbReference type="EMBL" id="PKUS01000002">
    <property type="protein sequence ID" value="PLW70501.1"/>
    <property type="molecule type" value="Genomic_DNA"/>
</dbReference>
<organism evidence="3 4">
    <name type="scientific">Pseudohalioglobus lutimaris</name>
    <dbReference type="NCBI Taxonomy" id="1737061"/>
    <lineage>
        <taxon>Bacteria</taxon>
        <taxon>Pseudomonadati</taxon>
        <taxon>Pseudomonadota</taxon>
        <taxon>Gammaproteobacteria</taxon>
        <taxon>Cellvibrionales</taxon>
        <taxon>Halieaceae</taxon>
        <taxon>Pseudohalioglobus</taxon>
    </lineage>
</organism>
<protein>
    <submittedName>
        <fullName evidence="3">LLM class F420-dependent oxidoreductase</fullName>
    </submittedName>
</protein>
<dbReference type="InterPro" id="IPR011251">
    <property type="entry name" value="Luciferase-like_dom"/>
</dbReference>
<dbReference type="InterPro" id="IPR050564">
    <property type="entry name" value="F420-G6PD/mer"/>
</dbReference>
<gene>
    <name evidence="3" type="ORF">C0039_03425</name>
</gene>
<keyword evidence="1" id="KW-0560">Oxidoreductase</keyword>
<dbReference type="NCBIfam" id="TIGR03841">
    <property type="entry name" value="F420_Rv3093c"/>
    <property type="match status" value="1"/>
</dbReference>
<dbReference type="AlphaFoldDB" id="A0A2N5X7N6"/>
<name>A0A2N5X7N6_9GAMM</name>
<dbReference type="SUPFAM" id="SSF51679">
    <property type="entry name" value="Bacterial luciferase-like"/>
    <property type="match status" value="1"/>
</dbReference>
<dbReference type="InterPro" id="IPR022526">
    <property type="entry name" value="F420_Rv3093c"/>
</dbReference>
<dbReference type="Gene3D" id="3.20.20.30">
    <property type="entry name" value="Luciferase-like domain"/>
    <property type="match status" value="1"/>
</dbReference>
<dbReference type="Proteomes" id="UP000235005">
    <property type="component" value="Unassembled WGS sequence"/>
</dbReference>
<proteinExistence type="predicted"/>
<dbReference type="CDD" id="cd01097">
    <property type="entry name" value="Tetrahydromethanopterin_reductase"/>
    <property type="match status" value="1"/>
</dbReference>